<feature type="transmembrane region" description="Helical" evidence="6">
    <location>
        <begin position="71"/>
        <end position="92"/>
    </location>
</feature>
<keyword evidence="4 6" id="KW-1133">Transmembrane helix</keyword>
<evidence type="ECO:0000256" key="5">
    <source>
        <dbReference type="ARBA" id="ARBA00023136"/>
    </source>
</evidence>
<feature type="transmembrane region" description="Helical" evidence="6">
    <location>
        <begin position="120"/>
        <end position="139"/>
    </location>
</feature>
<reference evidence="8" key="1">
    <citation type="submission" date="2022-05" db="EMBL/GenBank/DDBJ databases">
        <title>Complete genome sequence of toluene-degrading Gulosibacter sediminis strain ACHW.36C.</title>
        <authorList>
            <person name="Wai A.C."/>
            <person name="Lai G.K."/>
            <person name="Griffin S.D."/>
            <person name="Leung F.C."/>
        </authorList>
    </citation>
    <scope>NUCLEOTIDE SEQUENCE [LARGE SCALE GENOMIC DNA]</scope>
    <source>
        <strain evidence="8">ACHW.36C</strain>
    </source>
</reference>
<dbReference type="Pfam" id="PF12823">
    <property type="entry name" value="DUF3817"/>
    <property type="match status" value="1"/>
</dbReference>
<evidence type="ECO:0000256" key="6">
    <source>
        <dbReference type="SAM" id="Phobius"/>
    </source>
</evidence>
<keyword evidence="5 6" id="KW-0472">Membrane</keyword>
<protein>
    <submittedName>
        <fullName evidence="8">DUF3817 domain-containing protein</fullName>
    </submittedName>
</protein>
<evidence type="ECO:0000256" key="1">
    <source>
        <dbReference type="ARBA" id="ARBA00004651"/>
    </source>
</evidence>
<dbReference type="PANTHER" id="PTHR40077">
    <property type="entry name" value="MEMBRANE PROTEIN-RELATED"/>
    <property type="match status" value="1"/>
</dbReference>
<accession>A0ABY4MX35</accession>
<feature type="transmembrane region" description="Helical" evidence="6">
    <location>
        <begin position="39"/>
        <end position="65"/>
    </location>
</feature>
<name>A0ABY4MX35_9MICO</name>
<proteinExistence type="predicted"/>
<comment type="subcellular location">
    <subcellularLocation>
        <location evidence="1">Cell membrane</location>
        <topology evidence="1">Multi-pass membrane protein</topology>
    </subcellularLocation>
</comment>
<dbReference type="NCBIfam" id="TIGR03954">
    <property type="entry name" value="integ_memb_HG"/>
    <property type="match status" value="1"/>
</dbReference>
<evidence type="ECO:0000256" key="2">
    <source>
        <dbReference type="ARBA" id="ARBA00022475"/>
    </source>
</evidence>
<evidence type="ECO:0000313" key="8">
    <source>
        <dbReference type="EMBL" id="UQN14976.1"/>
    </source>
</evidence>
<keyword evidence="2" id="KW-1003">Cell membrane</keyword>
<evidence type="ECO:0000259" key="7">
    <source>
        <dbReference type="Pfam" id="PF12823"/>
    </source>
</evidence>
<keyword evidence="3 6" id="KW-0812">Transmembrane</keyword>
<organism evidence="8">
    <name type="scientific">Gulosibacter sediminis</name>
    <dbReference type="NCBI Taxonomy" id="1729695"/>
    <lineage>
        <taxon>Bacteria</taxon>
        <taxon>Bacillati</taxon>
        <taxon>Actinomycetota</taxon>
        <taxon>Actinomycetes</taxon>
        <taxon>Micrococcales</taxon>
        <taxon>Microbacteriaceae</taxon>
        <taxon>Gulosibacter</taxon>
    </lineage>
</organism>
<evidence type="ECO:0000256" key="4">
    <source>
        <dbReference type="ARBA" id="ARBA00022989"/>
    </source>
</evidence>
<evidence type="ECO:0000256" key="3">
    <source>
        <dbReference type="ARBA" id="ARBA00022692"/>
    </source>
</evidence>
<sequence>MHPARLLRVTSIIEACTWALLIASMLIRTLGNAELGGTLISWAGSLHGTAFLAYGFSVIVAWVHARWPFRVALLGGLAALPPFCTLLFDWYVHRKGHVPPPVRAEGSDARGLVRWTARHPFTLACSTVAVFAFVLTSSLSA</sequence>
<dbReference type="InterPro" id="IPR023845">
    <property type="entry name" value="DUF3817_TM"/>
</dbReference>
<dbReference type="EMBL" id="CP097160">
    <property type="protein sequence ID" value="UQN14976.1"/>
    <property type="molecule type" value="Genomic_DNA"/>
</dbReference>
<feature type="transmembrane region" description="Helical" evidence="6">
    <location>
        <begin position="6"/>
        <end position="27"/>
    </location>
</feature>
<dbReference type="PANTHER" id="PTHR40077:SF1">
    <property type="entry name" value="MEMBRANE PROTEIN"/>
    <property type="match status" value="1"/>
</dbReference>
<gene>
    <name evidence="8" type="ORF">M3M28_00470</name>
</gene>
<feature type="domain" description="DUF3817" evidence="7">
    <location>
        <begin position="5"/>
        <end position="94"/>
    </location>
</feature>